<feature type="compositionally biased region" description="Low complexity" evidence="1">
    <location>
        <begin position="294"/>
        <end position="304"/>
    </location>
</feature>
<name>A0AAD7BBZ0_9AGAR</name>
<proteinExistence type="predicted"/>
<keyword evidence="3" id="KW-1185">Reference proteome</keyword>
<feature type="compositionally biased region" description="Low complexity" evidence="1">
    <location>
        <begin position="236"/>
        <end position="253"/>
    </location>
</feature>
<feature type="region of interest" description="Disordered" evidence="1">
    <location>
        <begin position="294"/>
        <end position="325"/>
    </location>
</feature>
<dbReference type="EMBL" id="JARKIF010000022">
    <property type="protein sequence ID" value="KAJ7616641.1"/>
    <property type="molecule type" value="Genomic_DNA"/>
</dbReference>
<reference evidence="2" key="1">
    <citation type="submission" date="2023-03" db="EMBL/GenBank/DDBJ databases">
        <title>Massive genome expansion in bonnet fungi (Mycena s.s.) driven by repeated elements and novel gene families across ecological guilds.</title>
        <authorList>
            <consortium name="Lawrence Berkeley National Laboratory"/>
            <person name="Harder C.B."/>
            <person name="Miyauchi S."/>
            <person name="Viragh M."/>
            <person name="Kuo A."/>
            <person name="Thoen E."/>
            <person name="Andreopoulos B."/>
            <person name="Lu D."/>
            <person name="Skrede I."/>
            <person name="Drula E."/>
            <person name="Henrissat B."/>
            <person name="Morin E."/>
            <person name="Kohler A."/>
            <person name="Barry K."/>
            <person name="LaButti K."/>
            <person name="Morin E."/>
            <person name="Salamov A."/>
            <person name="Lipzen A."/>
            <person name="Mereny Z."/>
            <person name="Hegedus B."/>
            <person name="Baldrian P."/>
            <person name="Stursova M."/>
            <person name="Weitz H."/>
            <person name="Taylor A."/>
            <person name="Grigoriev I.V."/>
            <person name="Nagy L.G."/>
            <person name="Martin F."/>
            <person name="Kauserud H."/>
        </authorList>
    </citation>
    <scope>NUCLEOTIDE SEQUENCE</scope>
    <source>
        <strain evidence="2">9284</strain>
    </source>
</reference>
<accession>A0AAD7BBZ0</accession>
<feature type="compositionally biased region" description="Low complexity" evidence="1">
    <location>
        <begin position="263"/>
        <end position="276"/>
    </location>
</feature>
<sequence length="472" mass="50242">MTLVHSITNAARQPFPSLSASSSSSTAPLAQADYPYVKYWQKGLYHDATKKHGITQLEDGTTQKITATSFHFAEDKDGTPPTSHLVTDIRSAAGDILHDLGRAGLLVGSGWSKVGFAAKERFREELERRFPILRLCHNHWKADWVVTQIYSNFKTANGDRYCLKGEEQNDAVLVDSNTTSPPPSPKRKSDSLDTAANKRAKVGTSIQRPHQTSRKVPIILQNPLRGKTITVPAKQVAGTSSRSTARRAVSSAAAPPPADENTPPAASAAPPGAPASTETFDETLDDLVSAIPTTTTVITHGQTTGVDKGTDDLPNPRSPSPTVANASSLDVLARAASSLDTPSASVSLVATSTPAANTSDAASTPTLVPDPSHAVSSAPAAAASASGPSRTQTVPDTEGTKTRKNDNQPWKPPRNSTTAKTFCGIQWLKTNKGGTQRQFREHYEDKKKKGELQPFKDMELKAKQAAQVALAS</sequence>
<feature type="compositionally biased region" description="Low complexity" evidence="1">
    <location>
        <begin position="369"/>
        <end position="389"/>
    </location>
</feature>
<evidence type="ECO:0000313" key="3">
    <source>
        <dbReference type="Proteomes" id="UP001221142"/>
    </source>
</evidence>
<dbReference type="Proteomes" id="UP001221142">
    <property type="component" value="Unassembled WGS sequence"/>
</dbReference>
<feature type="region of interest" description="Disordered" evidence="1">
    <location>
        <begin position="172"/>
        <end position="279"/>
    </location>
</feature>
<evidence type="ECO:0000256" key="1">
    <source>
        <dbReference type="SAM" id="MobiDB-lite"/>
    </source>
</evidence>
<feature type="region of interest" description="Disordered" evidence="1">
    <location>
        <begin position="354"/>
        <end position="418"/>
    </location>
</feature>
<feature type="compositionally biased region" description="Polar residues" evidence="1">
    <location>
        <begin position="354"/>
        <end position="366"/>
    </location>
</feature>
<gene>
    <name evidence="2" type="ORF">FB45DRAFT_934637</name>
</gene>
<comment type="caution">
    <text evidence="2">The sequence shown here is derived from an EMBL/GenBank/DDBJ whole genome shotgun (WGS) entry which is preliminary data.</text>
</comment>
<dbReference type="AlphaFoldDB" id="A0AAD7BBZ0"/>
<protein>
    <submittedName>
        <fullName evidence="2">Uncharacterized protein</fullName>
    </submittedName>
</protein>
<evidence type="ECO:0000313" key="2">
    <source>
        <dbReference type="EMBL" id="KAJ7616641.1"/>
    </source>
</evidence>
<organism evidence="2 3">
    <name type="scientific">Roridomyces roridus</name>
    <dbReference type="NCBI Taxonomy" id="1738132"/>
    <lineage>
        <taxon>Eukaryota</taxon>
        <taxon>Fungi</taxon>
        <taxon>Dikarya</taxon>
        <taxon>Basidiomycota</taxon>
        <taxon>Agaricomycotina</taxon>
        <taxon>Agaricomycetes</taxon>
        <taxon>Agaricomycetidae</taxon>
        <taxon>Agaricales</taxon>
        <taxon>Marasmiineae</taxon>
        <taxon>Mycenaceae</taxon>
        <taxon>Roridomyces</taxon>
    </lineage>
</organism>